<dbReference type="PANTHER" id="PTHR23092:SF15">
    <property type="entry name" value="INACTIVE NON-CANONICAL POLY(A) RNA POLYMERASE PROTEIN TRF4-2-RELATED"/>
    <property type="match status" value="1"/>
</dbReference>
<dbReference type="AlphaFoldDB" id="A0A699YFG9"/>
<dbReference type="GO" id="GO:0031123">
    <property type="term" value="P:RNA 3'-end processing"/>
    <property type="evidence" value="ECO:0007669"/>
    <property type="project" value="TreeGrafter"/>
</dbReference>
<organism evidence="1 2">
    <name type="scientific">Haematococcus lacustris</name>
    <name type="common">Green alga</name>
    <name type="synonym">Haematococcus pluvialis</name>
    <dbReference type="NCBI Taxonomy" id="44745"/>
    <lineage>
        <taxon>Eukaryota</taxon>
        <taxon>Viridiplantae</taxon>
        <taxon>Chlorophyta</taxon>
        <taxon>core chlorophytes</taxon>
        <taxon>Chlorophyceae</taxon>
        <taxon>CS clade</taxon>
        <taxon>Chlamydomonadales</taxon>
        <taxon>Haematococcaceae</taxon>
        <taxon>Haematococcus</taxon>
    </lineage>
</organism>
<proteinExistence type="predicted"/>
<evidence type="ECO:0000313" key="2">
    <source>
        <dbReference type="Proteomes" id="UP000485058"/>
    </source>
</evidence>
<reference evidence="1 2" key="1">
    <citation type="submission" date="2020-02" db="EMBL/GenBank/DDBJ databases">
        <title>Draft genome sequence of Haematococcus lacustris strain NIES-144.</title>
        <authorList>
            <person name="Morimoto D."/>
            <person name="Nakagawa S."/>
            <person name="Yoshida T."/>
            <person name="Sawayama S."/>
        </authorList>
    </citation>
    <scope>NUCLEOTIDE SEQUENCE [LARGE SCALE GENOMIC DNA]</scope>
    <source>
        <strain evidence="1 2">NIES-144</strain>
    </source>
</reference>
<dbReference type="InterPro" id="IPR045862">
    <property type="entry name" value="Trf4-like"/>
</dbReference>
<comment type="caution">
    <text evidence="1">The sequence shown here is derived from an EMBL/GenBank/DDBJ whole genome shotgun (WGS) entry which is preliminary data.</text>
</comment>
<protein>
    <recommendedName>
        <fullName evidence="3">PAP-associated domain-containing protein</fullName>
    </recommendedName>
</protein>
<dbReference type="EMBL" id="BLLF01000006">
    <property type="protein sequence ID" value="GFH05714.1"/>
    <property type="molecule type" value="Genomic_DNA"/>
</dbReference>
<gene>
    <name evidence="1" type="ORF">HaLaN_00217</name>
</gene>
<dbReference type="GO" id="GO:0005730">
    <property type="term" value="C:nucleolus"/>
    <property type="evidence" value="ECO:0007669"/>
    <property type="project" value="TreeGrafter"/>
</dbReference>
<dbReference type="Proteomes" id="UP000485058">
    <property type="component" value="Unassembled WGS sequence"/>
</dbReference>
<accession>A0A699YFG9</accession>
<evidence type="ECO:0000313" key="1">
    <source>
        <dbReference type="EMBL" id="GFH05714.1"/>
    </source>
</evidence>
<keyword evidence="2" id="KW-1185">Reference proteome</keyword>
<evidence type="ECO:0008006" key="3">
    <source>
        <dbReference type="Google" id="ProtNLM"/>
    </source>
</evidence>
<dbReference type="GO" id="GO:0031499">
    <property type="term" value="C:TRAMP complex"/>
    <property type="evidence" value="ECO:0007669"/>
    <property type="project" value="TreeGrafter"/>
</dbReference>
<dbReference type="Gene3D" id="1.10.1410.10">
    <property type="match status" value="1"/>
</dbReference>
<sequence>MAVDISIATQSGPEAAAYLAKQVAANRALRPLVLVLKAYLKVKELNEVASGGLSSYGLTYMVLAHLMEEGRQGRDVEDLGLMLLSQVVSVKDGGIVGRNLASHYRNMDRICCLDPLTGRDCTEGTYRSDEVLAALRSAHYGLEELLAKYPKDCPSDLDILGGLINGGWGGEATDEQYTRLLPADDDYVA</sequence>
<dbReference type="GO" id="GO:0003729">
    <property type="term" value="F:mRNA binding"/>
    <property type="evidence" value="ECO:0007669"/>
    <property type="project" value="TreeGrafter"/>
</dbReference>
<name>A0A699YFG9_HAELA</name>
<dbReference type="GO" id="GO:0043634">
    <property type="term" value="P:polyadenylation-dependent ncRNA catabolic process"/>
    <property type="evidence" value="ECO:0007669"/>
    <property type="project" value="TreeGrafter"/>
</dbReference>
<dbReference type="PANTHER" id="PTHR23092">
    <property type="entry name" value="POLY(A) RNA POLYMERASE"/>
    <property type="match status" value="1"/>
</dbReference>
<dbReference type="SUPFAM" id="SSF81631">
    <property type="entry name" value="PAP/OAS1 substrate-binding domain"/>
    <property type="match status" value="1"/>
</dbReference>
<dbReference type="GO" id="GO:1990817">
    <property type="term" value="F:poly(A) RNA polymerase activity"/>
    <property type="evidence" value="ECO:0007669"/>
    <property type="project" value="InterPro"/>
</dbReference>